<dbReference type="Proteomes" id="UP001582793">
    <property type="component" value="Unassembled WGS sequence"/>
</dbReference>
<protein>
    <submittedName>
        <fullName evidence="2">IS607 family transposase</fullName>
    </submittedName>
</protein>
<dbReference type="InterPro" id="IPR051491">
    <property type="entry name" value="Recombinase/Transposase-rel"/>
</dbReference>
<dbReference type="SMART" id="SM00857">
    <property type="entry name" value="Resolvase"/>
    <property type="match status" value="1"/>
</dbReference>
<dbReference type="PANTHER" id="PTHR36172:SF1">
    <property type="entry name" value="RESOLVASE-RELATED"/>
    <property type="match status" value="1"/>
</dbReference>
<feature type="domain" description="Resolvase/invertase-type recombinase catalytic" evidence="1">
    <location>
        <begin position="113"/>
        <end position="254"/>
    </location>
</feature>
<dbReference type="EMBL" id="JBCGDC010000080">
    <property type="protein sequence ID" value="MFB6396121.1"/>
    <property type="molecule type" value="Genomic_DNA"/>
</dbReference>
<dbReference type="PANTHER" id="PTHR36172">
    <property type="match status" value="1"/>
</dbReference>
<dbReference type="SUPFAM" id="SSF53041">
    <property type="entry name" value="Resolvase-like"/>
    <property type="match status" value="1"/>
</dbReference>
<dbReference type="Gene3D" id="3.40.50.1390">
    <property type="entry name" value="Resolvase, N-terminal catalytic domain"/>
    <property type="match status" value="1"/>
</dbReference>
<evidence type="ECO:0000313" key="3">
    <source>
        <dbReference type="Proteomes" id="UP001582793"/>
    </source>
</evidence>
<evidence type="ECO:0000259" key="1">
    <source>
        <dbReference type="PROSITE" id="PS51736"/>
    </source>
</evidence>
<keyword evidence="3" id="KW-1185">Reference proteome</keyword>
<dbReference type="InterPro" id="IPR048046">
    <property type="entry name" value="Transpos_IS607"/>
</dbReference>
<name>A0ABV5CYP7_9ACTN</name>
<proteinExistence type="predicted"/>
<dbReference type="InterPro" id="IPR036162">
    <property type="entry name" value="Resolvase-like_N_sf"/>
</dbReference>
<reference evidence="2 3" key="1">
    <citation type="submission" date="2024-04" db="EMBL/GenBank/DDBJ databases">
        <title>Polymorphospora sp. isolated from Baiyangdian Lake in Xiong'an New Area.</title>
        <authorList>
            <person name="Zhang X."/>
            <person name="Liu J."/>
        </authorList>
    </citation>
    <scope>NUCLEOTIDE SEQUENCE [LARGE SCALE GENOMIC DNA]</scope>
    <source>
        <strain evidence="2 3">2-325</strain>
    </source>
</reference>
<dbReference type="CDD" id="cd03769">
    <property type="entry name" value="SR_IS607_transposase_like"/>
    <property type="match status" value="1"/>
</dbReference>
<dbReference type="PROSITE" id="PS51736">
    <property type="entry name" value="RECOMBINASES_3"/>
    <property type="match status" value="1"/>
</dbReference>
<organism evidence="2 3">
    <name type="scientific">Polymorphospora lycopeni</name>
    <dbReference type="NCBI Taxonomy" id="3140240"/>
    <lineage>
        <taxon>Bacteria</taxon>
        <taxon>Bacillati</taxon>
        <taxon>Actinomycetota</taxon>
        <taxon>Actinomycetes</taxon>
        <taxon>Micromonosporales</taxon>
        <taxon>Micromonosporaceae</taxon>
        <taxon>Polymorphospora</taxon>
    </lineage>
</organism>
<dbReference type="Pfam" id="PF00239">
    <property type="entry name" value="Resolvase"/>
    <property type="match status" value="1"/>
</dbReference>
<accession>A0ABV5CYP7</accession>
<dbReference type="Gene3D" id="1.10.287.2170">
    <property type="match status" value="1"/>
</dbReference>
<sequence>MRAAVYESAAAADRRTAHHSLAQATAADTDPERRTWHLSQAALGPDESVAAALAETAERAQARTGHVAAAVALERAARLTPDEATRVPVPAYRLGRLIMVGEPLAGAAVGAGQTVVYARVSSAGQKADLDRQVARVVVWATGQRLAVDRVVTEVGSVLDGQRKEFLALLRDPRVTTVVVEHRDRFARFGAEYVEAALAAQGRRLLVVDPAGVDDDLVGDVTEILTSLCARLYGRRAAADRARRAVEVATGGDPA</sequence>
<comment type="caution">
    <text evidence="2">The sequence shown here is derived from an EMBL/GenBank/DDBJ whole genome shotgun (WGS) entry which is preliminary data.</text>
</comment>
<evidence type="ECO:0000313" key="2">
    <source>
        <dbReference type="EMBL" id="MFB6396121.1"/>
    </source>
</evidence>
<dbReference type="InterPro" id="IPR006119">
    <property type="entry name" value="Resolv_N"/>
</dbReference>
<dbReference type="InterPro" id="IPR041718">
    <property type="entry name" value="IS607_transposase-like"/>
</dbReference>
<gene>
    <name evidence="2" type="ORF">AAFH96_23865</name>
</gene>
<dbReference type="NCBIfam" id="NF033518">
    <property type="entry name" value="transpos_IS607"/>
    <property type="match status" value="1"/>
</dbReference>